<evidence type="ECO:0000256" key="4">
    <source>
        <dbReference type="ARBA" id="ARBA00022840"/>
    </source>
</evidence>
<feature type="transmembrane region" description="Helical" evidence="8">
    <location>
        <begin position="163"/>
        <end position="191"/>
    </location>
</feature>
<comment type="caution">
    <text evidence="10">The sequence shown here is derived from an EMBL/GenBank/DDBJ whole genome shotgun (WGS) entry which is preliminary data.</text>
</comment>
<dbReference type="Gene3D" id="1.20.1560.10">
    <property type="entry name" value="ABC transporter type 1, transmembrane domain"/>
    <property type="match status" value="1"/>
</dbReference>
<evidence type="ECO:0000256" key="7">
    <source>
        <dbReference type="SAM" id="MobiDB-lite"/>
    </source>
</evidence>
<dbReference type="GO" id="GO:0005524">
    <property type="term" value="F:ATP binding"/>
    <property type="evidence" value="ECO:0007669"/>
    <property type="project" value="UniProtKB-KW"/>
</dbReference>
<dbReference type="InterPro" id="IPR027417">
    <property type="entry name" value="P-loop_NTPase"/>
</dbReference>
<dbReference type="InterPro" id="IPR003439">
    <property type="entry name" value="ABC_transporter-like_ATP-bd"/>
</dbReference>
<evidence type="ECO:0000256" key="5">
    <source>
        <dbReference type="ARBA" id="ARBA00022989"/>
    </source>
</evidence>
<name>A0A3B0BUW1_9BACL</name>
<dbReference type="RefSeq" id="WP_120749961.1">
    <property type="nucleotide sequence ID" value="NZ_RBAH01000021.1"/>
</dbReference>
<feature type="region of interest" description="Disordered" evidence="7">
    <location>
        <begin position="342"/>
        <end position="361"/>
    </location>
</feature>
<dbReference type="EMBL" id="RBAH01000021">
    <property type="protein sequence ID" value="RKN76029.1"/>
    <property type="molecule type" value="Genomic_DNA"/>
</dbReference>
<keyword evidence="11" id="KW-1185">Reference proteome</keyword>
<evidence type="ECO:0000256" key="1">
    <source>
        <dbReference type="ARBA" id="ARBA00004651"/>
    </source>
</evidence>
<dbReference type="GO" id="GO:0005886">
    <property type="term" value="C:plasma membrane"/>
    <property type="evidence" value="ECO:0007669"/>
    <property type="project" value="UniProtKB-SubCell"/>
</dbReference>
<keyword evidence="2 8" id="KW-0812">Transmembrane</keyword>
<dbReference type="Gene3D" id="3.40.50.300">
    <property type="entry name" value="P-loop containing nucleotide triphosphate hydrolases"/>
    <property type="match status" value="1"/>
</dbReference>
<dbReference type="OrthoDB" id="9806127at2"/>
<keyword evidence="3" id="KW-0547">Nucleotide-binding</keyword>
<evidence type="ECO:0000259" key="9">
    <source>
        <dbReference type="PROSITE" id="PS50893"/>
    </source>
</evidence>
<dbReference type="GO" id="GO:0016887">
    <property type="term" value="F:ATP hydrolysis activity"/>
    <property type="evidence" value="ECO:0007669"/>
    <property type="project" value="InterPro"/>
</dbReference>
<gene>
    <name evidence="10" type="ORF">D7M11_24840</name>
</gene>
<accession>A0A3B0BUW1</accession>
<dbReference type="InterPro" id="IPR003593">
    <property type="entry name" value="AAA+_ATPase"/>
</dbReference>
<keyword evidence="5 8" id="KW-1133">Transmembrane helix</keyword>
<keyword evidence="4 10" id="KW-0067">ATP-binding</keyword>
<evidence type="ECO:0000256" key="3">
    <source>
        <dbReference type="ARBA" id="ARBA00022741"/>
    </source>
</evidence>
<dbReference type="InterPro" id="IPR036640">
    <property type="entry name" value="ABC1_TM_sf"/>
</dbReference>
<dbReference type="PROSITE" id="PS50893">
    <property type="entry name" value="ABC_TRANSPORTER_2"/>
    <property type="match status" value="1"/>
</dbReference>
<evidence type="ECO:0000256" key="2">
    <source>
        <dbReference type="ARBA" id="ARBA00022692"/>
    </source>
</evidence>
<feature type="transmembrane region" description="Helical" evidence="8">
    <location>
        <begin position="265"/>
        <end position="284"/>
    </location>
</feature>
<dbReference type="InterPro" id="IPR017871">
    <property type="entry name" value="ABC_transporter-like_CS"/>
</dbReference>
<dbReference type="Pfam" id="PF00005">
    <property type="entry name" value="ABC_tran"/>
    <property type="match status" value="1"/>
</dbReference>
<feature type="transmembrane region" description="Helical" evidence="8">
    <location>
        <begin position="26"/>
        <end position="47"/>
    </location>
</feature>
<evidence type="ECO:0000313" key="11">
    <source>
        <dbReference type="Proteomes" id="UP000282311"/>
    </source>
</evidence>
<proteinExistence type="predicted"/>
<dbReference type="AlphaFoldDB" id="A0A3B0BUW1"/>
<dbReference type="SUPFAM" id="SSF90123">
    <property type="entry name" value="ABC transporter transmembrane region"/>
    <property type="match status" value="1"/>
</dbReference>
<evidence type="ECO:0000313" key="10">
    <source>
        <dbReference type="EMBL" id="RKN76029.1"/>
    </source>
</evidence>
<dbReference type="Proteomes" id="UP000282311">
    <property type="component" value="Unassembled WGS sequence"/>
</dbReference>
<feature type="domain" description="ABC transporter" evidence="9">
    <location>
        <begin position="379"/>
        <end position="618"/>
    </location>
</feature>
<evidence type="ECO:0000256" key="6">
    <source>
        <dbReference type="ARBA" id="ARBA00023136"/>
    </source>
</evidence>
<keyword evidence="6 8" id="KW-0472">Membrane</keyword>
<organism evidence="10 11">
    <name type="scientific">Paenibacillus ginsengarvi</name>
    <dbReference type="NCBI Taxonomy" id="400777"/>
    <lineage>
        <taxon>Bacteria</taxon>
        <taxon>Bacillati</taxon>
        <taxon>Bacillota</taxon>
        <taxon>Bacilli</taxon>
        <taxon>Bacillales</taxon>
        <taxon>Paenibacillaceae</taxon>
        <taxon>Paenibacillus</taxon>
    </lineage>
</organism>
<dbReference type="PANTHER" id="PTHR24221">
    <property type="entry name" value="ATP-BINDING CASSETTE SUB-FAMILY B"/>
    <property type="match status" value="1"/>
</dbReference>
<dbReference type="PROSITE" id="PS00211">
    <property type="entry name" value="ABC_TRANSPORTER_1"/>
    <property type="match status" value="1"/>
</dbReference>
<dbReference type="PANTHER" id="PTHR24221:SF654">
    <property type="entry name" value="ATP-BINDING CASSETTE SUB-FAMILY B MEMBER 6"/>
    <property type="match status" value="1"/>
</dbReference>
<dbReference type="GO" id="GO:0034040">
    <property type="term" value="F:ATPase-coupled lipid transmembrane transporter activity"/>
    <property type="evidence" value="ECO:0007669"/>
    <property type="project" value="TreeGrafter"/>
</dbReference>
<evidence type="ECO:0000256" key="8">
    <source>
        <dbReference type="SAM" id="Phobius"/>
    </source>
</evidence>
<dbReference type="SUPFAM" id="SSF52540">
    <property type="entry name" value="P-loop containing nucleoside triphosphate hydrolases"/>
    <property type="match status" value="1"/>
</dbReference>
<protein>
    <submittedName>
        <fullName evidence="10">ABC transporter ATP-binding protein</fullName>
    </submittedName>
</protein>
<comment type="subcellular location">
    <subcellularLocation>
        <location evidence="1">Cell membrane</location>
        <topology evidence="1">Multi-pass membrane protein</topology>
    </subcellularLocation>
</comment>
<dbReference type="InterPro" id="IPR039421">
    <property type="entry name" value="Type_1_exporter"/>
</dbReference>
<reference evidence="10 11" key="1">
    <citation type="journal article" date="2007" name="Int. J. Syst. Evol. Microbiol.">
        <title>Paenibacillus ginsengarvi sp. nov., isolated from soil from ginseng cultivation.</title>
        <authorList>
            <person name="Yoon M.H."/>
            <person name="Ten L.N."/>
            <person name="Im W.T."/>
        </authorList>
    </citation>
    <scope>NUCLEOTIDE SEQUENCE [LARGE SCALE GENOMIC DNA]</scope>
    <source>
        <strain evidence="10 11">KCTC 13059</strain>
    </source>
</reference>
<sequence length="625" mass="67539">MKSNSLAAVVRGVVPLLVTIGRSMPVLTAVWLLLPLLLGALLVPLFASQKQLIDLFVSGAGAGVGSWSERAREALTPLALMLGAALLRVIVTSAQNVTDSHFRGKASMLVQSLVQQSAVRAPLEKMDDPVYYDRLQRARAVAGEDLFGVLQNAFSALRLATELLGLLAVASAAGPGIALLLAAVFAFSFTIRLEADMVKRRLNRDLTRSGRESDYLRETIVRPETIRDMRIAGSIPYLTDKFAGGMLRSLVLRGNANRREIRRGIASSAAQIAGLFGALVWMASRMADGFMTAGTIIVVFQAMRGAYGISSRAAFPVGKMYIQSAKIVDLIEFLREAKQETGDPSRPALATAGKDDGEGGAETPVIRAATAAIGRTGRIDLERVSYKYAGAASETLRDIRLTLHPGETVALVGDNGAGKSTLVKLLLGLYRPTGGRILWDGVDYRELEPEELRGRVSALFQDFVRYETTLRDNVTFGRLEAGANDESLRRALSAASIDSPERLAGGLDGRVGQLTEGGRSMSGGEWQRLAIARAAFRESQLLVLDEPTAALDPQRESELYRSFRELAKGRTVLFVSHRLGWARFADRIVVLQAGAIAEEGTHDALMAAGGEYASMFRAQAEWYRG</sequence>
<dbReference type="SMART" id="SM00382">
    <property type="entry name" value="AAA"/>
    <property type="match status" value="1"/>
</dbReference>